<evidence type="ECO:0000256" key="5">
    <source>
        <dbReference type="ARBA" id="ARBA00022775"/>
    </source>
</evidence>
<proteinExistence type="inferred from homology"/>
<dbReference type="RefSeq" id="XP_006815008.1">
    <property type="nucleotide sequence ID" value="XM_006814945.1"/>
</dbReference>
<evidence type="ECO:0000256" key="9">
    <source>
        <dbReference type="SAM" id="Phobius"/>
    </source>
</evidence>
<evidence type="ECO:0000256" key="4">
    <source>
        <dbReference type="ARBA" id="ARBA00022692"/>
    </source>
</evidence>
<evidence type="ECO:0000313" key="11">
    <source>
        <dbReference type="Proteomes" id="UP000694865"/>
    </source>
</evidence>
<keyword evidence="3" id="KW-0813">Transport</keyword>
<feature type="transmembrane region" description="Helical" evidence="9">
    <location>
        <begin position="247"/>
        <end position="270"/>
    </location>
</feature>
<reference evidence="12" key="1">
    <citation type="submission" date="2025-08" db="UniProtKB">
        <authorList>
            <consortium name="RefSeq"/>
        </authorList>
    </citation>
    <scope>IDENTIFICATION</scope>
    <source>
        <tissue evidence="12">Testes</tissue>
    </source>
</reference>
<organism evidence="11 12">
    <name type="scientific">Saccoglossus kowalevskii</name>
    <name type="common">Acorn worm</name>
    <dbReference type="NCBI Taxonomy" id="10224"/>
    <lineage>
        <taxon>Eukaryota</taxon>
        <taxon>Metazoa</taxon>
        <taxon>Hemichordata</taxon>
        <taxon>Enteropneusta</taxon>
        <taxon>Harrimaniidae</taxon>
        <taxon>Saccoglossus</taxon>
    </lineage>
</organism>
<accession>A0ABM0M4R7</accession>
<dbReference type="PANTHER" id="PTHR22950:SF689">
    <property type="entry name" value="VESICULAR INHIBITORY AMINO ACID TRANSPORTER"/>
    <property type="match status" value="1"/>
</dbReference>
<evidence type="ECO:0000256" key="2">
    <source>
        <dbReference type="ARBA" id="ARBA00008066"/>
    </source>
</evidence>
<keyword evidence="4 9" id="KW-0812">Transmembrane</keyword>
<dbReference type="PANTHER" id="PTHR22950">
    <property type="entry name" value="AMINO ACID TRANSPORTER"/>
    <property type="match status" value="1"/>
</dbReference>
<feature type="transmembrane region" description="Helical" evidence="9">
    <location>
        <begin position="215"/>
        <end position="235"/>
    </location>
</feature>
<evidence type="ECO:0000256" key="8">
    <source>
        <dbReference type="ARBA" id="ARBA00023329"/>
    </source>
</evidence>
<feature type="domain" description="Amino acid transporter transmembrane" evidence="10">
    <location>
        <begin position="96"/>
        <end position="490"/>
    </location>
</feature>
<feature type="transmembrane region" description="Helical" evidence="9">
    <location>
        <begin position="102"/>
        <end position="121"/>
    </location>
</feature>
<dbReference type="Pfam" id="PF01490">
    <property type="entry name" value="Aa_trans"/>
    <property type="match status" value="1"/>
</dbReference>
<evidence type="ECO:0000256" key="3">
    <source>
        <dbReference type="ARBA" id="ARBA00022448"/>
    </source>
</evidence>
<evidence type="ECO:0000259" key="10">
    <source>
        <dbReference type="Pfam" id="PF01490"/>
    </source>
</evidence>
<keyword evidence="8" id="KW-0968">Cytoplasmic vesicle</keyword>
<feature type="transmembrane region" description="Helical" evidence="9">
    <location>
        <begin position="127"/>
        <end position="152"/>
    </location>
</feature>
<evidence type="ECO:0000256" key="7">
    <source>
        <dbReference type="ARBA" id="ARBA00023136"/>
    </source>
</evidence>
<feature type="transmembrane region" description="Helical" evidence="9">
    <location>
        <begin position="470"/>
        <end position="491"/>
    </location>
</feature>
<evidence type="ECO:0000256" key="6">
    <source>
        <dbReference type="ARBA" id="ARBA00022989"/>
    </source>
</evidence>
<dbReference type="InterPro" id="IPR013057">
    <property type="entry name" value="AA_transpt_TM"/>
</dbReference>
<comment type="subcellular location">
    <subcellularLocation>
        <location evidence="1">Cytoplasmic vesicle membrane</location>
        <topology evidence="1">Multi-pass membrane protein</topology>
    </subcellularLocation>
</comment>
<feature type="transmembrane region" description="Helical" evidence="9">
    <location>
        <begin position="406"/>
        <end position="429"/>
    </location>
</feature>
<evidence type="ECO:0000256" key="1">
    <source>
        <dbReference type="ARBA" id="ARBA00004439"/>
    </source>
</evidence>
<sequence>MHAVTSAAATASNRLTAMTTAARRYLPFRKEDEDETLHFAHHEERTEMTVFENGTDGATTKDENSAEKGLEMNGALPHKGWVTKTEGSNEPIAHRNITSWDAGWNVTNAIQGMFIVAFPYSVLHGGYWAIVVIVGIAYICCWTGKILVYCLYEEDKQTGEKIRVRKTYVEIAEEVWGKRRGAQVVYAAQFVELIMTCILYLVLCGDLLSNSFKYSGISASTWTIISSAFLVPCAFLRNLKSVSRLSFGCTVAHIFINIIIIGYCVTQIPHWQWGEVRLLVDIHYFPIVLGIVVFSYTSQIFLPSLEGNMEDKHNFNKMMHWTHGLAGLFKALFGYVGFLTWGWATKEVITDNLPSDVFRAIVNIFLVVKALLSYPLPYFASVELIERHFFQGRPATFFPTCYALDGGLTVWGVFLRCVLVVFTLLLAIYVPHFALLMGLIGSFTGTMLSFIWPCWFHLKLKWHSIPWYQKMFDFIIILTGLVCGTIGIIYASQALVEAYQTNITTGF</sequence>
<keyword evidence="5" id="KW-0532">Neurotransmitter transport</keyword>
<dbReference type="GeneID" id="100368932"/>
<feature type="transmembrane region" description="Helical" evidence="9">
    <location>
        <begin position="282"/>
        <end position="302"/>
    </location>
</feature>
<gene>
    <name evidence="12" type="primary">LOC100368932</name>
</gene>
<name>A0ABM0M4R7_SACKO</name>
<feature type="transmembrane region" description="Helical" evidence="9">
    <location>
        <begin position="323"/>
        <end position="344"/>
    </location>
</feature>
<feature type="transmembrane region" description="Helical" evidence="9">
    <location>
        <begin position="184"/>
        <end position="203"/>
    </location>
</feature>
<keyword evidence="7 9" id="KW-0472">Membrane</keyword>
<protein>
    <submittedName>
        <fullName evidence="12">Vesicular inhibitory amino acid transporter-like</fullName>
    </submittedName>
</protein>
<comment type="similarity">
    <text evidence="2">Belongs to the amino acid/polyamine transporter 2 family.</text>
</comment>
<feature type="transmembrane region" description="Helical" evidence="9">
    <location>
        <begin position="364"/>
        <end position="385"/>
    </location>
</feature>
<feature type="transmembrane region" description="Helical" evidence="9">
    <location>
        <begin position="435"/>
        <end position="458"/>
    </location>
</feature>
<evidence type="ECO:0000313" key="12">
    <source>
        <dbReference type="RefSeq" id="XP_006815008.1"/>
    </source>
</evidence>
<keyword evidence="11" id="KW-1185">Reference proteome</keyword>
<dbReference type="Proteomes" id="UP000694865">
    <property type="component" value="Unplaced"/>
</dbReference>
<keyword evidence="6 9" id="KW-1133">Transmembrane helix</keyword>